<name>A0A4Z2H046_9TELE</name>
<reference evidence="2 3" key="1">
    <citation type="submission" date="2019-03" db="EMBL/GenBank/DDBJ databases">
        <title>First draft genome of Liparis tanakae, snailfish: a comprehensive survey of snailfish specific genes.</title>
        <authorList>
            <person name="Kim W."/>
            <person name="Song I."/>
            <person name="Jeong J.-H."/>
            <person name="Kim D."/>
            <person name="Kim S."/>
            <person name="Ryu S."/>
            <person name="Song J.Y."/>
            <person name="Lee S.K."/>
        </authorList>
    </citation>
    <scope>NUCLEOTIDE SEQUENCE [LARGE SCALE GENOMIC DNA]</scope>
    <source>
        <tissue evidence="2">Muscle</tissue>
    </source>
</reference>
<gene>
    <name evidence="2" type="ORF">EYF80_031502</name>
</gene>
<organism evidence="2 3">
    <name type="scientific">Liparis tanakae</name>
    <name type="common">Tanaka's snailfish</name>
    <dbReference type="NCBI Taxonomy" id="230148"/>
    <lineage>
        <taxon>Eukaryota</taxon>
        <taxon>Metazoa</taxon>
        <taxon>Chordata</taxon>
        <taxon>Craniata</taxon>
        <taxon>Vertebrata</taxon>
        <taxon>Euteleostomi</taxon>
        <taxon>Actinopterygii</taxon>
        <taxon>Neopterygii</taxon>
        <taxon>Teleostei</taxon>
        <taxon>Neoteleostei</taxon>
        <taxon>Acanthomorphata</taxon>
        <taxon>Eupercaria</taxon>
        <taxon>Perciformes</taxon>
        <taxon>Cottioidei</taxon>
        <taxon>Cottales</taxon>
        <taxon>Liparidae</taxon>
        <taxon>Liparis</taxon>
    </lineage>
</organism>
<dbReference type="EMBL" id="SRLO01000384">
    <property type="protein sequence ID" value="TNN58262.1"/>
    <property type="molecule type" value="Genomic_DNA"/>
</dbReference>
<protein>
    <submittedName>
        <fullName evidence="2">Uncharacterized protein</fullName>
    </submittedName>
</protein>
<evidence type="ECO:0000313" key="3">
    <source>
        <dbReference type="Proteomes" id="UP000314294"/>
    </source>
</evidence>
<dbReference type="Proteomes" id="UP000314294">
    <property type="component" value="Unassembled WGS sequence"/>
</dbReference>
<proteinExistence type="predicted"/>
<evidence type="ECO:0000256" key="1">
    <source>
        <dbReference type="SAM" id="MobiDB-lite"/>
    </source>
</evidence>
<feature type="region of interest" description="Disordered" evidence="1">
    <location>
        <begin position="30"/>
        <end position="65"/>
    </location>
</feature>
<dbReference type="AlphaFoldDB" id="A0A4Z2H046"/>
<comment type="caution">
    <text evidence="2">The sequence shown here is derived from an EMBL/GenBank/DDBJ whole genome shotgun (WGS) entry which is preliminary data.</text>
</comment>
<feature type="compositionally biased region" description="Polar residues" evidence="1">
    <location>
        <begin position="56"/>
        <end position="65"/>
    </location>
</feature>
<keyword evidence="3" id="KW-1185">Reference proteome</keyword>
<sequence>MLSGQRMTATVHDITTGNVEKSGFPVIDCWPGGTNPTKTDASSKPEHTPQLHLANPVTNAKEQQR</sequence>
<evidence type="ECO:0000313" key="2">
    <source>
        <dbReference type="EMBL" id="TNN58262.1"/>
    </source>
</evidence>
<accession>A0A4Z2H046</accession>